<dbReference type="RefSeq" id="WP_045969396.1">
    <property type="nucleotide sequence ID" value="NZ_CAWMED010000001.1"/>
</dbReference>
<gene>
    <name evidence="8" type="ORF">LY16_00317</name>
    <name evidence="7" type="ORF">XDD1_1179</name>
</gene>
<dbReference type="InterPro" id="IPR039425">
    <property type="entry name" value="RNA_pol_sigma-70-like"/>
</dbReference>
<dbReference type="Pfam" id="PF04542">
    <property type="entry name" value="Sigma70_r2"/>
    <property type="match status" value="1"/>
</dbReference>
<dbReference type="Gene3D" id="1.10.10.10">
    <property type="entry name" value="Winged helix-like DNA-binding domain superfamily/Winged helix DNA-binding domain"/>
    <property type="match status" value="1"/>
</dbReference>
<dbReference type="InterPro" id="IPR013325">
    <property type="entry name" value="RNA_pol_sigma_r2"/>
</dbReference>
<organism evidence="7 9">
    <name type="scientific">Xenorhabdus doucetiae</name>
    <dbReference type="NCBI Taxonomy" id="351671"/>
    <lineage>
        <taxon>Bacteria</taxon>
        <taxon>Pseudomonadati</taxon>
        <taxon>Pseudomonadota</taxon>
        <taxon>Gammaproteobacteria</taxon>
        <taxon>Enterobacterales</taxon>
        <taxon>Morganellaceae</taxon>
        <taxon>Xenorhabdus</taxon>
    </lineage>
</organism>
<reference evidence="8 10" key="2">
    <citation type="submission" date="2019-07" db="EMBL/GenBank/DDBJ databases">
        <title>Genomic Encyclopedia of Type Strains, Phase I: the one thousand microbial genomes (KMG-I) project.</title>
        <authorList>
            <person name="Kyrpides N."/>
        </authorList>
    </citation>
    <scope>NUCLEOTIDE SEQUENCE [LARGE SCALE GENOMIC DNA]</scope>
    <source>
        <strain evidence="8 10">DSM 17909</strain>
    </source>
</reference>
<dbReference type="KEGG" id="xdo:XDD1_1179"/>
<accession>A0A068QPC7</accession>
<dbReference type="GO" id="GO:0003677">
    <property type="term" value="F:DNA binding"/>
    <property type="evidence" value="ECO:0007669"/>
    <property type="project" value="InterPro"/>
</dbReference>
<dbReference type="Proteomes" id="UP000032721">
    <property type="component" value="Chromosome"/>
</dbReference>
<evidence type="ECO:0000256" key="2">
    <source>
        <dbReference type="ARBA" id="ARBA00023015"/>
    </source>
</evidence>
<comment type="similarity">
    <text evidence="1">Belongs to the sigma-70 factor family. ECF subfamily.</text>
</comment>
<evidence type="ECO:0000313" key="8">
    <source>
        <dbReference type="EMBL" id="TYP16462.1"/>
    </source>
</evidence>
<keyword evidence="10" id="KW-1185">Reference proteome</keyword>
<proteinExistence type="inferred from homology"/>
<feature type="domain" description="RNA polymerase sigma-70 region 2" evidence="5">
    <location>
        <begin position="17"/>
        <end position="82"/>
    </location>
</feature>
<dbReference type="EMBL" id="VNHN01000003">
    <property type="protein sequence ID" value="TYP16462.1"/>
    <property type="molecule type" value="Genomic_DNA"/>
</dbReference>
<dbReference type="InterPro" id="IPR013249">
    <property type="entry name" value="RNA_pol_sigma70_r4_t2"/>
</dbReference>
<dbReference type="Proteomes" id="UP000324170">
    <property type="component" value="Unassembled WGS sequence"/>
</dbReference>
<name>A0A068QPC7_9GAMM</name>
<evidence type="ECO:0000313" key="9">
    <source>
        <dbReference type="Proteomes" id="UP000032721"/>
    </source>
</evidence>
<dbReference type="GO" id="GO:0016987">
    <property type="term" value="F:sigma factor activity"/>
    <property type="evidence" value="ECO:0007669"/>
    <property type="project" value="UniProtKB-KW"/>
</dbReference>
<dbReference type="SUPFAM" id="SSF88946">
    <property type="entry name" value="Sigma2 domain of RNA polymerase sigma factors"/>
    <property type="match status" value="1"/>
</dbReference>
<dbReference type="Gene3D" id="1.10.1740.10">
    <property type="match status" value="1"/>
</dbReference>
<dbReference type="AlphaFoldDB" id="A0A068QPC7"/>
<evidence type="ECO:0000256" key="3">
    <source>
        <dbReference type="ARBA" id="ARBA00023082"/>
    </source>
</evidence>
<sequence>MAVQKSPSGHHQITQQLYSDYHHWLCNWIRQNSACPNHAEDLTHEIFIKLMQSSDLENIRQPRAFLITLARRTLANDWRRKKLEGHYLASLRELPVISPYSSEQQLVLLDQLEKIDKTLDKLPVKVRQAFLLTQLQGRRYKEVAEDLGISISSVKNYLHQAHRKCHPFSTL</sequence>
<keyword evidence="4" id="KW-0804">Transcription</keyword>
<dbReference type="STRING" id="351671.XDD1_1179"/>
<dbReference type="Pfam" id="PF08281">
    <property type="entry name" value="Sigma70_r4_2"/>
    <property type="match status" value="1"/>
</dbReference>
<evidence type="ECO:0000313" key="7">
    <source>
        <dbReference type="EMBL" id="CDG16882.1"/>
    </source>
</evidence>
<dbReference type="EMBL" id="FO704550">
    <property type="protein sequence ID" value="CDG16882.1"/>
    <property type="molecule type" value="Genomic_DNA"/>
</dbReference>
<dbReference type="OrthoDB" id="9797134at2"/>
<dbReference type="PANTHER" id="PTHR43133:SF63">
    <property type="entry name" value="RNA POLYMERASE SIGMA FACTOR FECI-RELATED"/>
    <property type="match status" value="1"/>
</dbReference>
<evidence type="ECO:0000259" key="6">
    <source>
        <dbReference type="Pfam" id="PF08281"/>
    </source>
</evidence>
<dbReference type="InterPro" id="IPR036388">
    <property type="entry name" value="WH-like_DNA-bd_sf"/>
</dbReference>
<dbReference type="GO" id="GO:0006352">
    <property type="term" value="P:DNA-templated transcription initiation"/>
    <property type="evidence" value="ECO:0007669"/>
    <property type="project" value="InterPro"/>
</dbReference>
<dbReference type="PANTHER" id="PTHR43133">
    <property type="entry name" value="RNA POLYMERASE ECF-TYPE SIGMA FACTO"/>
    <property type="match status" value="1"/>
</dbReference>
<protein>
    <submittedName>
        <fullName evidence="7">RNA polymerase sigma factor</fullName>
    </submittedName>
    <submittedName>
        <fullName evidence="8">RNA polymerase sigma-70 factor (ECF subfamily)</fullName>
    </submittedName>
</protein>
<dbReference type="InterPro" id="IPR007627">
    <property type="entry name" value="RNA_pol_sigma70_r2"/>
</dbReference>
<dbReference type="InterPro" id="IPR013324">
    <property type="entry name" value="RNA_pol_sigma_r3/r4-like"/>
</dbReference>
<dbReference type="HOGENOM" id="CLU_047691_12_1_6"/>
<feature type="domain" description="RNA polymerase sigma factor 70 region 4 type 2" evidence="6">
    <location>
        <begin position="113"/>
        <end position="165"/>
    </location>
</feature>
<evidence type="ECO:0000259" key="5">
    <source>
        <dbReference type="Pfam" id="PF04542"/>
    </source>
</evidence>
<keyword evidence="3" id="KW-0731">Sigma factor</keyword>
<dbReference type="SUPFAM" id="SSF88659">
    <property type="entry name" value="Sigma3 and sigma4 domains of RNA polymerase sigma factors"/>
    <property type="match status" value="1"/>
</dbReference>
<evidence type="ECO:0000313" key="10">
    <source>
        <dbReference type="Proteomes" id="UP000324170"/>
    </source>
</evidence>
<reference evidence="7 9" key="1">
    <citation type="submission" date="2013-07" db="EMBL/GenBank/DDBJ databases">
        <authorList>
            <person name="Genoscope - CEA"/>
        </authorList>
    </citation>
    <scope>NUCLEOTIDE SEQUENCE [LARGE SCALE GENOMIC DNA]</scope>
    <source>
        <strain evidence="7">FRM16</strain>
        <strain evidence="9">FRM16 / DSM 17909</strain>
    </source>
</reference>
<keyword evidence="2" id="KW-0805">Transcription regulation</keyword>
<evidence type="ECO:0000256" key="4">
    <source>
        <dbReference type="ARBA" id="ARBA00023163"/>
    </source>
</evidence>
<dbReference type="InterPro" id="IPR014284">
    <property type="entry name" value="RNA_pol_sigma-70_dom"/>
</dbReference>
<evidence type="ECO:0000256" key="1">
    <source>
        <dbReference type="ARBA" id="ARBA00010641"/>
    </source>
</evidence>
<dbReference type="CDD" id="cd06171">
    <property type="entry name" value="Sigma70_r4"/>
    <property type="match status" value="1"/>
</dbReference>
<dbReference type="NCBIfam" id="TIGR02937">
    <property type="entry name" value="sigma70-ECF"/>
    <property type="match status" value="1"/>
</dbReference>